<reference evidence="24 25" key="1">
    <citation type="submission" date="2018-06" db="EMBL/GenBank/DDBJ databases">
        <title>Genomic Encyclopedia of Archaeal and Bacterial Type Strains, Phase II (KMG-II): from individual species to whole genera.</title>
        <authorList>
            <person name="Goeker M."/>
        </authorList>
    </citation>
    <scope>NUCLEOTIDE SEQUENCE [LARGE SCALE GENOMIC DNA]</scope>
    <source>
        <strain evidence="24 25">DSM 29821</strain>
    </source>
</reference>
<dbReference type="SUPFAM" id="SSF52172">
    <property type="entry name" value="CheY-like"/>
    <property type="match status" value="1"/>
</dbReference>
<dbReference type="Pfam" id="PF00512">
    <property type="entry name" value="HisKA"/>
    <property type="match status" value="1"/>
</dbReference>
<keyword evidence="13 18" id="KW-0472">Membrane</keyword>
<dbReference type="GO" id="GO:0006355">
    <property type="term" value="P:regulation of DNA-templated transcription"/>
    <property type="evidence" value="ECO:0007669"/>
    <property type="project" value="InterPro"/>
</dbReference>
<keyword evidence="9" id="KW-0418">Kinase</keyword>
<keyword evidence="25" id="KW-1185">Reference proteome</keyword>
<dbReference type="SMART" id="SM00387">
    <property type="entry name" value="HATPase_c"/>
    <property type="match status" value="1"/>
</dbReference>
<organism evidence="24 25">
    <name type="scientific">Chitinophaga dinghuensis</name>
    <dbReference type="NCBI Taxonomy" id="1539050"/>
    <lineage>
        <taxon>Bacteria</taxon>
        <taxon>Pseudomonadati</taxon>
        <taxon>Bacteroidota</taxon>
        <taxon>Chitinophagia</taxon>
        <taxon>Chitinophagales</taxon>
        <taxon>Chitinophagaceae</taxon>
        <taxon>Chitinophaga</taxon>
    </lineage>
</organism>
<dbReference type="EMBL" id="QLMA01000002">
    <property type="protein sequence ID" value="RAJ85331.1"/>
    <property type="molecule type" value="Genomic_DNA"/>
</dbReference>
<evidence type="ECO:0000256" key="16">
    <source>
        <dbReference type="PROSITE-ProRule" id="PRU00110"/>
    </source>
</evidence>
<dbReference type="PROSITE" id="PS50112">
    <property type="entry name" value="PAS"/>
    <property type="match status" value="2"/>
</dbReference>
<evidence type="ECO:0000259" key="22">
    <source>
        <dbReference type="PROSITE" id="PS50113"/>
    </source>
</evidence>
<dbReference type="InterPro" id="IPR003661">
    <property type="entry name" value="HisK_dim/P_dom"/>
</dbReference>
<dbReference type="InterPro" id="IPR036641">
    <property type="entry name" value="HPT_dom_sf"/>
</dbReference>
<dbReference type="InterPro" id="IPR001789">
    <property type="entry name" value="Sig_transdc_resp-reg_receiver"/>
</dbReference>
<feature type="domain" description="PAS" evidence="21">
    <location>
        <begin position="230"/>
        <end position="275"/>
    </location>
</feature>
<evidence type="ECO:0000259" key="21">
    <source>
        <dbReference type="PROSITE" id="PS50112"/>
    </source>
</evidence>
<dbReference type="GO" id="GO:0005524">
    <property type="term" value="F:ATP binding"/>
    <property type="evidence" value="ECO:0007669"/>
    <property type="project" value="UniProtKB-KW"/>
</dbReference>
<dbReference type="InterPro" id="IPR008207">
    <property type="entry name" value="Sig_transdc_His_kin_Hpt_dom"/>
</dbReference>
<comment type="subcellular location">
    <subcellularLocation>
        <location evidence="2">Cell membrane</location>
        <topology evidence="2">Multi-pass membrane protein</topology>
    </subcellularLocation>
</comment>
<dbReference type="CDD" id="cd00082">
    <property type="entry name" value="HisKA"/>
    <property type="match status" value="1"/>
</dbReference>
<dbReference type="InterPro" id="IPR013656">
    <property type="entry name" value="PAS_4"/>
</dbReference>
<evidence type="ECO:0000256" key="5">
    <source>
        <dbReference type="ARBA" id="ARBA00022553"/>
    </source>
</evidence>
<dbReference type="InterPro" id="IPR004358">
    <property type="entry name" value="Sig_transdc_His_kin-like_C"/>
</dbReference>
<dbReference type="PANTHER" id="PTHR45339:SF1">
    <property type="entry name" value="HYBRID SIGNAL TRANSDUCTION HISTIDINE KINASE J"/>
    <property type="match status" value="1"/>
</dbReference>
<dbReference type="Gene3D" id="3.40.50.2300">
    <property type="match status" value="1"/>
</dbReference>
<evidence type="ECO:0000256" key="7">
    <source>
        <dbReference type="ARBA" id="ARBA00022692"/>
    </source>
</evidence>
<evidence type="ECO:0000256" key="6">
    <source>
        <dbReference type="ARBA" id="ARBA00022679"/>
    </source>
</evidence>
<keyword evidence="11 18" id="KW-1133">Transmembrane helix</keyword>
<dbReference type="OrthoDB" id="9811889at2"/>
<evidence type="ECO:0000256" key="17">
    <source>
        <dbReference type="PROSITE-ProRule" id="PRU00169"/>
    </source>
</evidence>
<sequence>MKKIVNSVIWLFVTIGLVLCVLLFYAWNIRQRTQAAAALLLNKSISREQLHVYIQKDLSYTSYSFLFIMFVVFLAIVFLCVEARQISWHISRLRERANRMHKNAQSYKRLAQQAGPIMYTSSPEGYFTFVNDAVEDITGYSAEEVVGKHYSMFLDKKTFEQLQPFYVQQMKGYQDYSSTQFEIITRSGERKFVEQLVSAIRDDDGRVTEFQCVVRDLYSSKEADYSGDYIRERMEAVIDFTPSMMFIKDMTGRYILTNRRFLDVMGIRKDDIIGQIDDDLPYPWVSRYARLDAQVISTGHPATMDDTLEINGEQTHYYITKFPLRNAYDEMIGICCTAHDVTERKNYIKELVKTQRLAEEAKRAQETFLANMSHEIRTPMNGILGMTRLLMQDTRLQENQMEFVHAIQTSASNLLVIINEILDFSKIKAGKLKLEEKPFILREEIEKALYPLKHQAQEKKLDFITVIDENIPKCLIGDKIRLLQVLVNLVENAIKFTARGSVSVYVSALDADEKSVSLVYEVTDTGIGIAQEKQQFVFDSFTQTHADNNRTFGGTGLGLAICKELVEMQNGAITLDSTPGKGSRFRVVQPFLYDNSLSPEVEQLSPHILKGKPLLGKSILVVEDNLINQKVAWHALNKGGARVHMVENGRVAVELLLFQKYDCILMDIQMPGMDGYEATRLIRKNGITTAIIAMTASALKGEKERCLEIGMNDYISKPYEQEELYTKILKATGSWVPAPMPSVAPVQEVIPAGPDSDYLRDKVGLDDQEILGLYQDMLTEFPNKLEELQQNVQQQNWEQVFMLAHQLKTLFTLLQFKEAMSLSLSIERDAQTRENLATIPHRVGNLMQAWHTFLPALKMAANQAVGNVK</sequence>
<feature type="transmembrane region" description="Helical" evidence="18">
    <location>
        <begin position="60"/>
        <end position="81"/>
    </location>
</feature>
<keyword evidence="8" id="KW-0547">Nucleotide-binding</keyword>
<evidence type="ECO:0000256" key="3">
    <source>
        <dbReference type="ARBA" id="ARBA00012438"/>
    </source>
</evidence>
<feature type="domain" description="PAC" evidence="22">
    <location>
        <begin position="177"/>
        <end position="229"/>
    </location>
</feature>
<dbReference type="SMART" id="SM00091">
    <property type="entry name" value="PAS"/>
    <property type="match status" value="2"/>
</dbReference>
<dbReference type="InterPro" id="IPR005467">
    <property type="entry name" value="His_kinase_dom"/>
</dbReference>
<dbReference type="EC" id="2.7.13.3" evidence="3"/>
<proteinExistence type="predicted"/>
<dbReference type="CDD" id="cd16922">
    <property type="entry name" value="HATPase_EvgS-ArcB-TorS-like"/>
    <property type="match status" value="1"/>
</dbReference>
<evidence type="ECO:0000256" key="14">
    <source>
        <dbReference type="ARBA" id="ARBA00064003"/>
    </source>
</evidence>
<dbReference type="SUPFAM" id="SSF55874">
    <property type="entry name" value="ATPase domain of HSP90 chaperone/DNA topoisomerase II/histidine kinase"/>
    <property type="match status" value="1"/>
</dbReference>
<dbReference type="FunFam" id="3.30.565.10:FF:000010">
    <property type="entry name" value="Sensor histidine kinase RcsC"/>
    <property type="match status" value="1"/>
</dbReference>
<dbReference type="SUPFAM" id="SSF47226">
    <property type="entry name" value="Histidine-containing phosphotransfer domain, HPT domain"/>
    <property type="match status" value="1"/>
</dbReference>
<dbReference type="PROSITE" id="PS50110">
    <property type="entry name" value="RESPONSE_REGULATORY"/>
    <property type="match status" value="1"/>
</dbReference>
<comment type="catalytic activity">
    <reaction evidence="1">
        <text>ATP + protein L-histidine = ADP + protein N-phospho-L-histidine.</text>
        <dbReference type="EC" id="2.7.13.3"/>
    </reaction>
</comment>
<dbReference type="PRINTS" id="PR00344">
    <property type="entry name" value="BCTRLSENSOR"/>
</dbReference>
<dbReference type="PROSITE" id="PS50113">
    <property type="entry name" value="PAC"/>
    <property type="match status" value="1"/>
</dbReference>
<keyword evidence="5 17" id="KW-0597">Phosphoprotein</keyword>
<dbReference type="CDD" id="cd17546">
    <property type="entry name" value="REC_hyHK_CKI1_RcsC-like"/>
    <property type="match status" value="1"/>
</dbReference>
<keyword evidence="6" id="KW-0808">Transferase</keyword>
<dbReference type="AlphaFoldDB" id="A0A327W5Z3"/>
<evidence type="ECO:0000313" key="25">
    <source>
        <dbReference type="Proteomes" id="UP000249819"/>
    </source>
</evidence>
<evidence type="ECO:0000259" key="20">
    <source>
        <dbReference type="PROSITE" id="PS50110"/>
    </source>
</evidence>
<evidence type="ECO:0000256" key="2">
    <source>
        <dbReference type="ARBA" id="ARBA00004651"/>
    </source>
</evidence>
<dbReference type="InterPro" id="IPR000700">
    <property type="entry name" value="PAS-assoc_C"/>
</dbReference>
<evidence type="ECO:0000256" key="10">
    <source>
        <dbReference type="ARBA" id="ARBA00022840"/>
    </source>
</evidence>
<evidence type="ECO:0000256" key="18">
    <source>
        <dbReference type="SAM" id="Phobius"/>
    </source>
</evidence>
<dbReference type="Pfam" id="PF00072">
    <property type="entry name" value="Response_reg"/>
    <property type="match status" value="1"/>
</dbReference>
<dbReference type="GO" id="GO:0000155">
    <property type="term" value="F:phosphorelay sensor kinase activity"/>
    <property type="evidence" value="ECO:0007669"/>
    <property type="project" value="InterPro"/>
</dbReference>
<dbReference type="Gene3D" id="3.30.565.10">
    <property type="entry name" value="Histidine kinase-like ATPase, C-terminal domain"/>
    <property type="match status" value="1"/>
</dbReference>
<dbReference type="SUPFAM" id="SSF47384">
    <property type="entry name" value="Homodimeric domain of signal transducing histidine kinase"/>
    <property type="match status" value="1"/>
</dbReference>
<evidence type="ECO:0000259" key="19">
    <source>
        <dbReference type="PROSITE" id="PS50109"/>
    </source>
</evidence>
<dbReference type="PROSITE" id="PS50894">
    <property type="entry name" value="HPT"/>
    <property type="match status" value="1"/>
</dbReference>
<dbReference type="InterPro" id="IPR003594">
    <property type="entry name" value="HATPase_dom"/>
</dbReference>
<feature type="transmembrane region" description="Helical" evidence="18">
    <location>
        <begin position="7"/>
        <end position="27"/>
    </location>
</feature>
<evidence type="ECO:0000313" key="24">
    <source>
        <dbReference type="EMBL" id="RAJ85331.1"/>
    </source>
</evidence>
<dbReference type="InterPro" id="IPR011006">
    <property type="entry name" value="CheY-like_superfamily"/>
</dbReference>
<keyword evidence="7 18" id="KW-0812">Transmembrane</keyword>
<evidence type="ECO:0000256" key="12">
    <source>
        <dbReference type="ARBA" id="ARBA00023012"/>
    </source>
</evidence>
<dbReference type="Pfam" id="PF01627">
    <property type="entry name" value="Hpt"/>
    <property type="match status" value="1"/>
</dbReference>
<dbReference type="PANTHER" id="PTHR45339">
    <property type="entry name" value="HYBRID SIGNAL TRANSDUCTION HISTIDINE KINASE J"/>
    <property type="match status" value="1"/>
</dbReference>
<evidence type="ECO:0000256" key="13">
    <source>
        <dbReference type="ARBA" id="ARBA00023136"/>
    </source>
</evidence>
<feature type="domain" description="HPt" evidence="23">
    <location>
        <begin position="766"/>
        <end position="864"/>
    </location>
</feature>
<dbReference type="Gene3D" id="1.20.120.160">
    <property type="entry name" value="HPT domain"/>
    <property type="match status" value="1"/>
</dbReference>
<dbReference type="FunFam" id="1.10.287.130:FF:000002">
    <property type="entry name" value="Two-component osmosensing histidine kinase"/>
    <property type="match status" value="1"/>
</dbReference>
<dbReference type="Pfam" id="PF00989">
    <property type="entry name" value="PAS"/>
    <property type="match status" value="1"/>
</dbReference>
<dbReference type="CDD" id="cd00130">
    <property type="entry name" value="PAS"/>
    <property type="match status" value="1"/>
</dbReference>
<evidence type="ECO:0000256" key="11">
    <source>
        <dbReference type="ARBA" id="ARBA00022989"/>
    </source>
</evidence>
<evidence type="ECO:0000259" key="23">
    <source>
        <dbReference type="PROSITE" id="PS50894"/>
    </source>
</evidence>
<gene>
    <name evidence="24" type="ORF">CLV59_10232</name>
</gene>
<dbReference type="Proteomes" id="UP000249819">
    <property type="component" value="Unassembled WGS sequence"/>
</dbReference>
<evidence type="ECO:0000256" key="8">
    <source>
        <dbReference type="ARBA" id="ARBA00022741"/>
    </source>
</evidence>
<dbReference type="Gene3D" id="1.10.287.130">
    <property type="match status" value="1"/>
</dbReference>
<dbReference type="InterPro" id="IPR036890">
    <property type="entry name" value="HATPase_C_sf"/>
</dbReference>
<evidence type="ECO:0000256" key="4">
    <source>
        <dbReference type="ARBA" id="ARBA00022475"/>
    </source>
</evidence>
<dbReference type="InterPro" id="IPR036097">
    <property type="entry name" value="HisK_dim/P_sf"/>
</dbReference>
<name>A0A327W5Z3_9BACT</name>
<comment type="subunit">
    <text evidence="14">At low DSF concentrations, interacts with RpfF.</text>
</comment>
<feature type="domain" description="Histidine kinase" evidence="19">
    <location>
        <begin position="371"/>
        <end position="593"/>
    </location>
</feature>
<feature type="modified residue" description="4-aspartylphosphate" evidence="17">
    <location>
        <position position="667"/>
    </location>
</feature>
<evidence type="ECO:0000256" key="1">
    <source>
        <dbReference type="ARBA" id="ARBA00000085"/>
    </source>
</evidence>
<evidence type="ECO:0000256" key="15">
    <source>
        <dbReference type="ARBA" id="ARBA00068150"/>
    </source>
</evidence>
<accession>A0A327W5Z3</accession>
<dbReference type="PROSITE" id="PS50109">
    <property type="entry name" value="HIS_KIN"/>
    <property type="match status" value="1"/>
</dbReference>
<dbReference type="SMART" id="SM00388">
    <property type="entry name" value="HisKA"/>
    <property type="match status" value="1"/>
</dbReference>
<dbReference type="Pfam" id="PF02518">
    <property type="entry name" value="HATPase_c"/>
    <property type="match status" value="1"/>
</dbReference>
<feature type="domain" description="PAS" evidence="21">
    <location>
        <begin position="103"/>
        <end position="164"/>
    </location>
</feature>
<dbReference type="Gene3D" id="3.30.450.20">
    <property type="entry name" value="PAS domain"/>
    <property type="match status" value="2"/>
</dbReference>
<dbReference type="NCBIfam" id="TIGR00229">
    <property type="entry name" value="sensory_box"/>
    <property type="match status" value="2"/>
</dbReference>
<dbReference type="InterPro" id="IPR013767">
    <property type="entry name" value="PAS_fold"/>
</dbReference>
<feature type="modified residue" description="Phosphohistidine" evidence="16">
    <location>
        <position position="805"/>
    </location>
</feature>
<dbReference type="SUPFAM" id="SSF55785">
    <property type="entry name" value="PYP-like sensor domain (PAS domain)"/>
    <property type="match status" value="2"/>
</dbReference>
<keyword evidence="12" id="KW-0902">Two-component regulatory system</keyword>
<dbReference type="RefSeq" id="WP_111590997.1">
    <property type="nucleotide sequence ID" value="NZ_QLMA01000002.1"/>
</dbReference>
<protein>
    <recommendedName>
        <fullName evidence="15">Sensory/regulatory protein RpfC</fullName>
        <ecNumber evidence="3">2.7.13.3</ecNumber>
    </recommendedName>
</protein>
<dbReference type="GO" id="GO:0005886">
    <property type="term" value="C:plasma membrane"/>
    <property type="evidence" value="ECO:0007669"/>
    <property type="project" value="UniProtKB-SubCell"/>
</dbReference>
<keyword evidence="10" id="KW-0067">ATP-binding</keyword>
<comment type="caution">
    <text evidence="24">The sequence shown here is derived from an EMBL/GenBank/DDBJ whole genome shotgun (WGS) entry which is preliminary data.</text>
</comment>
<dbReference type="InterPro" id="IPR035965">
    <property type="entry name" value="PAS-like_dom_sf"/>
</dbReference>
<dbReference type="InterPro" id="IPR000014">
    <property type="entry name" value="PAS"/>
</dbReference>
<dbReference type="Pfam" id="PF08448">
    <property type="entry name" value="PAS_4"/>
    <property type="match status" value="1"/>
</dbReference>
<evidence type="ECO:0000256" key="9">
    <source>
        <dbReference type="ARBA" id="ARBA00022777"/>
    </source>
</evidence>
<feature type="domain" description="Response regulatory" evidence="20">
    <location>
        <begin position="618"/>
        <end position="732"/>
    </location>
</feature>
<keyword evidence="4" id="KW-1003">Cell membrane</keyword>
<dbReference type="SMART" id="SM00448">
    <property type="entry name" value="REC"/>
    <property type="match status" value="1"/>
</dbReference>